<dbReference type="Proteomes" id="UP000003561">
    <property type="component" value="Unassembled WGS sequence"/>
</dbReference>
<accession>C0FPL1</accession>
<name>C0FPL1_9FIRM</name>
<proteinExistence type="predicted"/>
<organism evidence="1 2">
    <name type="scientific">Roseburia inulinivorans DSM 16841</name>
    <dbReference type="NCBI Taxonomy" id="622312"/>
    <lineage>
        <taxon>Bacteria</taxon>
        <taxon>Bacillati</taxon>
        <taxon>Bacillota</taxon>
        <taxon>Clostridia</taxon>
        <taxon>Lachnospirales</taxon>
        <taxon>Lachnospiraceae</taxon>
        <taxon>Roseburia</taxon>
    </lineage>
</organism>
<reference evidence="1 2" key="2">
    <citation type="submission" date="2009-03" db="EMBL/GenBank/DDBJ databases">
        <title>Draft genome sequence of Roseburia inulinivorans (DSM 16841).</title>
        <authorList>
            <person name="Sudarsanam P."/>
            <person name="Ley R."/>
            <person name="Guruge J."/>
            <person name="Turnbaugh P.J."/>
            <person name="Mahowald M."/>
            <person name="Liep D."/>
            <person name="Gordon J."/>
        </authorList>
    </citation>
    <scope>NUCLEOTIDE SEQUENCE [LARGE SCALE GENOMIC DNA]</scope>
    <source>
        <strain evidence="1 2">DSM 16841</strain>
    </source>
</reference>
<protein>
    <submittedName>
        <fullName evidence="1">Uncharacterized protein</fullName>
    </submittedName>
</protein>
<gene>
    <name evidence="1" type="ORF">ROSEINA2194_00663</name>
</gene>
<reference evidence="1 2" key="1">
    <citation type="submission" date="2009-02" db="EMBL/GenBank/DDBJ databases">
        <authorList>
            <person name="Fulton L."/>
            <person name="Clifton S."/>
            <person name="Fulton B."/>
            <person name="Xu J."/>
            <person name="Minx P."/>
            <person name="Pepin K.H."/>
            <person name="Johnson M."/>
            <person name="Bhonagiri V."/>
            <person name="Nash W.E."/>
            <person name="Mardis E.R."/>
            <person name="Wilson R.K."/>
        </authorList>
    </citation>
    <scope>NUCLEOTIDE SEQUENCE [LARGE SCALE GENOMIC DNA]</scope>
    <source>
        <strain evidence="1 2">DSM 16841</strain>
    </source>
</reference>
<evidence type="ECO:0000313" key="2">
    <source>
        <dbReference type="Proteomes" id="UP000003561"/>
    </source>
</evidence>
<evidence type="ECO:0000313" key="1">
    <source>
        <dbReference type="EMBL" id="EEG95466.1"/>
    </source>
</evidence>
<sequence>MKSAERCRSFGCKAEIESCPEVDSASYMPGVSRTWLVCMEILTNF</sequence>
<comment type="caution">
    <text evidence="1">The sequence shown here is derived from an EMBL/GenBank/DDBJ whole genome shotgun (WGS) entry which is preliminary data.</text>
</comment>
<dbReference type="EMBL" id="ACFY01000031">
    <property type="protein sequence ID" value="EEG95466.1"/>
    <property type="molecule type" value="Genomic_DNA"/>
</dbReference>
<dbReference type="AlphaFoldDB" id="C0FPL1"/>